<gene>
    <name evidence="1" type="ORF">PS943_04386</name>
</gene>
<dbReference type="Proteomes" id="UP000325645">
    <property type="component" value="Unassembled WGS sequence"/>
</dbReference>
<dbReference type="EMBL" id="CABVJH010000008">
    <property type="protein sequence ID" value="VVQ35519.1"/>
    <property type="molecule type" value="Genomic_DNA"/>
</dbReference>
<dbReference type="AlphaFoldDB" id="A0A5E7WJG2"/>
<evidence type="ECO:0000313" key="1">
    <source>
        <dbReference type="EMBL" id="VVQ35519.1"/>
    </source>
</evidence>
<protein>
    <submittedName>
        <fullName evidence="1">Uncharacterized protein</fullName>
    </submittedName>
</protein>
<accession>A0A5E7WJG2</accession>
<organism evidence="1 2">
    <name type="scientific">Pseudomonas fluorescens</name>
    <dbReference type="NCBI Taxonomy" id="294"/>
    <lineage>
        <taxon>Bacteria</taxon>
        <taxon>Pseudomonadati</taxon>
        <taxon>Pseudomonadota</taxon>
        <taxon>Gammaproteobacteria</taxon>
        <taxon>Pseudomonadales</taxon>
        <taxon>Pseudomonadaceae</taxon>
        <taxon>Pseudomonas</taxon>
    </lineage>
</organism>
<proteinExistence type="predicted"/>
<reference evidence="1 2" key="1">
    <citation type="submission" date="2019-09" db="EMBL/GenBank/DDBJ databases">
        <authorList>
            <person name="Chandra G."/>
            <person name="Truman W A."/>
        </authorList>
    </citation>
    <scope>NUCLEOTIDE SEQUENCE [LARGE SCALE GENOMIC DNA]</scope>
    <source>
        <strain evidence="1">PS943</strain>
    </source>
</reference>
<name>A0A5E7WJG2_PSEFL</name>
<sequence>MSCWLYRQSMVSRYTPLGREELSKLWLASGPGADFDPDFSRSSSFTNAACDAISMSGELRATFIQPPSSWLIPRFYRRTFCYQCLAENFRAQAFPTSLKKWCVVSAVVCELHNLPLIDATEVFGPKLSMAMKFFQMHHLHKDRYLSASRFQDGRRSIKSLQLVQDMLNCFEINAIPGKLSDDAHQISEWAFSKFLICLMLYPRYGFINRYMRNDAAYLQFPVFQQTFTHGPLIASIAHRRAALLILGWLYEVLPPDESSVIETLLDAVGGVMGFSDAYGLGSSCNGFTPDHAAVIARRLVQWHPPVVSSRTQQFIEGFAASTRK</sequence>
<evidence type="ECO:0000313" key="2">
    <source>
        <dbReference type="Proteomes" id="UP000325645"/>
    </source>
</evidence>